<evidence type="ECO:0000313" key="3">
    <source>
        <dbReference type="Proteomes" id="UP000091967"/>
    </source>
</evidence>
<dbReference type="STRING" id="36050.A0A1B8AJR7"/>
<evidence type="ECO:0000313" key="2">
    <source>
        <dbReference type="EMBL" id="OBS20536.1"/>
    </source>
</evidence>
<organism evidence="2 3">
    <name type="scientific">Fusarium poae</name>
    <dbReference type="NCBI Taxonomy" id="36050"/>
    <lineage>
        <taxon>Eukaryota</taxon>
        <taxon>Fungi</taxon>
        <taxon>Dikarya</taxon>
        <taxon>Ascomycota</taxon>
        <taxon>Pezizomycotina</taxon>
        <taxon>Sordariomycetes</taxon>
        <taxon>Hypocreomycetidae</taxon>
        <taxon>Hypocreales</taxon>
        <taxon>Nectriaceae</taxon>
        <taxon>Fusarium</taxon>
    </lineage>
</organism>
<evidence type="ECO:0000256" key="1">
    <source>
        <dbReference type="SAM" id="SignalP"/>
    </source>
</evidence>
<dbReference type="Proteomes" id="UP000091967">
    <property type="component" value="Unassembled WGS sequence"/>
</dbReference>
<feature type="chain" id="PRO_5008602972" evidence="1">
    <location>
        <begin position="19"/>
        <end position="104"/>
    </location>
</feature>
<gene>
    <name evidence="2" type="ORF">FPOA_06897</name>
</gene>
<dbReference type="AlphaFoldDB" id="A0A1B8AJR7"/>
<dbReference type="EMBL" id="LYXU01000003">
    <property type="protein sequence ID" value="OBS20536.1"/>
    <property type="molecule type" value="Genomic_DNA"/>
</dbReference>
<accession>A0A1B8AJR7</accession>
<dbReference type="OrthoDB" id="10294934at2759"/>
<reference evidence="2 3" key="1">
    <citation type="submission" date="2016-06" db="EMBL/GenBank/DDBJ databases">
        <title>Living apart together: crosstalk between the core and supernumerary genomes in a fungal plant pathogen.</title>
        <authorList>
            <person name="Vanheule A."/>
            <person name="Audenaert K."/>
            <person name="Warris S."/>
            <person name="Van De Geest H."/>
            <person name="Schijlen E."/>
            <person name="Hofte M."/>
            <person name="De Saeger S."/>
            <person name="Haesaert G."/>
            <person name="Waalwijk C."/>
            <person name="Van Der Lee T."/>
        </authorList>
    </citation>
    <scope>NUCLEOTIDE SEQUENCE [LARGE SCALE GENOMIC DNA]</scope>
    <source>
        <strain evidence="2 3">2516</strain>
    </source>
</reference>
<keyword evidence="1" id="KW-0732">Signal</keyword>
<feature type="signal peptide" evidence="1">
    <location>
        <begin position="1"/>
        <end position="18"/>
    </location>
</feature>
<comment type="caution">
    <text evidence="2">The sequence shown here is derived from an EMBL/GenBank/DDBJ whole genome shotgun (WGS) entry which is preliminary data.</text>
</comment>
<name>A0A1B8AJR7_FUSPO</name>
<proteinExistence type="predicted"/>
<keyword evidence="3" id="KW-1185">Reference proteome</keyword>
<sequence length="104" mass="11112">MYLYAAIWFSSVAVSARASAPIEAPFLPDAEILSLSASPVLDYTQIATFAFNYNHSTVQATGLNFCNVTITLNHPGQGDEVDAESWLPLSTLNGPAQELPRPGA</sequence>
<protein>
    <submittedName>
        <fullName evidence="2">Uncharacterized protein</fullName>
    </submittedName>
</protein>